<accession>A0AA36DGG8</accession>
<sequence length="133" mass="14972">MASHPSSSAPPLPKHGNVHNAPGPLGSRYNDSPTSLEIQLVCPGIREKNFMRKGNTDVHLRNDHISMSVNVEIYNQDKRTKVKTVLERRYFEIDKFPGEIADVGYKLKKDCVVLSVRKKIPANWEAQISSQGF</sequence>
<proteinExistence type="predicted"/>
<protein>
    <recommendedName>
        <fullName evidence="4">CS domain-containing protein</fullName>
    </recommendedName>
</protein>
<evidence type="ECO:0000313" key="2">
    <source>
        <dbReference type="EMBL" id="CAJ0585734.1"/>
    </source>
</evidence>
<evidence type="ECO:0000256" key="1">
    <source>
        <dbReference type="SAM" id="MobiDB-lite"/>
    </source>
</evidence>
<evidence type="ECO:0008006" key="4">
    <source>
        <dbReference type="Google" id="ProtNLM"/>
    </source>
</evidence>
<feature type="non-terminal residue" evidence="2">
    <location>
        <position position="133"/>
    </location>
</feature>
<comment type="caution">
    <text evidence="2">The sequence shown here is derived from an EMBL/GenBank/DDBJ whole genome shotgun (WGS) entry which is preliminary data.</text>
</comment>
<reference evidence="2" key="1">
    <citation type="submission" date="2023-06" db="EMBL/GenBank/DDBJ databases">
        <authorList>
            <person name="Delattre M."/>
        </authorList>
    </citation>
    <scope>NUCLEOTIDE SEQUENCE</scope>
    <source>
        <strain evidence="2">AF72</strain>
    </source>
</reference>
<gene>
    <name evidence="2" type="ORF">MSPICULIGERA_LOCUS23746</name>
</gene>
<feature type="region of interest" description="Disordered" evidence="1">
    <location>
        <begin position="1"/>
        <end position="32"/>
    </location>
</feature>
<dbReference type="EMBL" id="CATQJA010002706">
    <property type="protein sequence ID" value="CAJ0585734.1"/>
    <property type="molecule type" value="Genomic_DNA"/>
</dbReference>
<dbReference type="AlphaFoldDB" id="A0AA36DGG8"/>
<name>A0AA36DGG8_9BILA</name>
<evidence type="ECO:0000313" key="3">
    <source>
        <dbReference type="Proteomes" id="UP001177023"/>
    </source>
</evidence>
<keyword evidence="3" id="KW-1185">Reference proteome</keyword>
<dbReference type="Proteomes" id="UP001177023">
    <property type="component" value="Unassembled WGS sequence"/>
</dbReference>
<organism evidence="2 3">
    <name type="scientific">Mesorhabditis spiculigera</name>
    <dbReference type="NCBI Taxonomy" id="96644"/>
    <lineage>
        <taxon>Eukaryota</taxon>
        <taxon>Metazoa</taxon>
        <taxon>Ecdysozoa</taxon>
        <taxon>Nematoda</taxon>
        <taxon>Chromadorea</taxon>
        <taxon>Rhabditida</taxon>
        <taxon>Rhabditina</taxon>
        <taxon>Rhabditomorpha</taxon>
        <taxon>Rhabditoidea</taxon>
        <taxon>Rhabditidae</taxon>
        <taxon>Mesorhabditinae</taxon>
        <taxon>Mesorhabditis</taxon>
    </lineage>
</organism>